<dbReference type="PANTHER" id="PTHR18964:SF149">
    <property type="entry name" value="BIFUNCTIONAL UDP-N-ACETYLGLUCOSAMINE 2-EPIMERASE_N-ACETYLMANNOSAMINE KINASE"/>
    <property type="match status" value="1"/>
</dbReference>
<dbReference type="SUPFAM" id="SSF46785">
    <property type="entry name" value="Winged helix' DNA-binding domain"/>
    <property type="match status" value="1"/>
</dbReference>
<dbReference type="EMBL" id="LJGU01000127">
    <property type="protein sequence ID" value="OEV02920.1"/>
    <property type="molecule type" value="Genomic_DNA"/>
</dbReference>
<feature type="region of interest" description="Disordered" evidence="2">
    <location>
        <begin position="99"/>
        <end position="122"/>
    </location>
</feature>
<dbReference type="InterPro" id="IPR011991">
    <property type="entry name" value="ArsR-like_HTH"/>
</dbReference>
<dbReference type="STRING" id="1075402.AN216_15070"/>
<dbReference type="InterPro" id="IPR036390">
    <property type="entry name" value="WH_DNA-bd_sf"/>
</dbReference>
<evidence type="ECO:0000256" key="2">
    <source>
        <dbReference type="SAM" id="MobiDB-lite"/>
    </source>
</evidence>
<sequence length="410" mass="41819">MNDRAALDLLATHGPLSRSRLGGLTGLSKPTVSQLLARLEAAGLVIGTGTSGGGPGPNARLYALNPDAARVAALDVTAGTIRAAIADITGRTIGRHQVSVPARRSVRTTAPAGTRAGGTRAAGQPVTELLTAALEGAAAEAGVALHELHHAVIGTPGAFDPSTGRLRYAQHLPGWHSPDLLEELATTLPMPFSCDNDVNLVAVAEHQLGVANDVDDFLLLWNEAGMGAALVIGGTLYRGWTGGAGEVGFLPVPGAPLVRDAARAGSGGYQELAGAGAVLRLADELGVPRPPYARKMAVEHAAAGLLSEAARGTGQVGDAGERLLQRFATALATGLAGLLAMLDPPVVVLSGGLLAAGGEPLRERVRAELAELAVPRPRLVLGTVTERPVLTGALRSALASTRQEVFDTSR</sequence>
<dbReference type="RefSeq" id="WP_070197312.1">
    <property type="nucleotide sequence ID" value="NZ_LJGU01000127.1"/>
</dbReference>
<dbReference type="Pfam" id="PF12802">
    <property type="entry name" value="MarR_2"/>
    <property type="match status" value="1"/>
</dbReference>
<evidence type="ECO:0000256" key="1">
    <source>
        <dbReference type="ARBA" id="ARBA00006479"/>
    </source>
</evidence>
<proteinExistence type="inferred from homology"/>
<dbReference type="Gene3D" id="1.10.10.10">
    <property type="entry name" value="Winged helix-like DNA-binding domain superfamily/Winged helix DNA-binding domain"/>
    <property type="match status" value="1"/>
</dbReference>
<protein>
    <submittedName>
        <fullName evidence="4">ROK family transcriptional regulator</fullName>
    </submittedName>
</protein>
<feature type="domain" description="HTH marR-type" evidence="3">
    <location>
        <begin position="6"/>
        <end position="46"/>
    </location>
</feature>
<dbReference type="Gene3D" id="3.30.420.40">
    <property type="match status" value="2"/>
</dbReference>
<dbReference type="AlphaFoldDB" id="A0A1E7KG63"/>
<name>A0A1E7KG63_9ACTN</name>
<evidence type="ECO:0000259" key="3">
    <source>
        <dbReference type="Pfam" id="PF12802"/>
    </source>
</evidence>
<dbReference type="SUPFAM" id="SSF53067">
    <property type="entry name" value="Actin-like ATPase domain"/>
    <property type="match status" value="1"/>
</dbReference>
<dbReference type="OrthoDB" id="3523179at2"/>
<organism evidence="4 5">
    <name type="scientific">Streptomyces oceani</name>
    <dbReference type="NCBI Taxonomy" id="1075402"/>
    <lineage>
        <taxon>Bacteria</taxon>
        <taxon>Bacillati</taxon>
        <taxon>Actinomycetota</taxon>
        <taxon>Actinomycetes</taxon>
        <taxon>Kitasatosporales</taxon>
        <taxon>Streptomycetaceae</taxon>
        <taxon>Streptomyces</taxon>
    </lineage>
</organism>
<evidence type="ECO:0000313" key="4">
    <source>
        <dbReference type="EMBL" id="OEV02920.1"/>
    </source>
</evidence>
<dbReference type="InterPro" id="IPR043129">
    <property type="entry name" value="ATPase_NBD"/>
</dbReference>
<dbReference type="InterPro" id="IPR000835">
    <property type="entry name" value="HTH_MarR-typ"/>
</dbReference>
<dbReference type="InterPro" id="IPR000600">
    <property type="entry name" value="ROK"/>
</dbReference>
<dbReference type="InterPro" id="IPR036388">
    <property type="entry name" value="WH-like_DNA-bd_sf"/>
</dbReference>
<evidence type="ECO:0000313" key="5">
    <source>
        <dbReference type="Proteomes" id="UP000176101"/>
    </source>
</evidence>
<accession>A0A1E7KG63</accession>
<gene>
    <name evidence="4" type="ORF">AN216_15070</name>
</gene>
<comment type="caution">
    <text evidence="4">The sequence shown here is derived from an EMBL/GenBank/DDBJ whole genome shotgun (WGS) entry which is preliminary data.</text>
</comment>
<keyword evidence="5" id="KW-1185">Reference proteome</keyword>
<reference evidence="4 5" key="1">
    <citation type="journal article" date="2016" name="Front. Microbiol.">
        <title>Comparative Genomics Analysis of Streptomyces Species Reveals Their Adaptation to the Marine Environment and Their Diversity at the Genomic Level.</title>
        <authorList>
            <person name="Tian X."/>
            <person name="Zhang Z."/>
            <person name="Yang T."/>
            <person name="Chen M."/>
            <person name="Li J."/>
            <person name="Chen F."/>
            <person name="Yang J."/>
            <person name="Li W."/>
            <person name="Zhang B."/>
            <person name="Zhang Z."/>
            <person name="Wu J."/>
            <person name="Zhang C."/>
            <person name="Long L."/>
            <person name="Xiao J."/>
        </authorList>
    </citation>
    <scope>NUCLEOTIDE SEQUENCE [LARGE SCALE GENOMIC DNA]</scope>
    <source>
        <strain evidence="4 5">SCSIO 02100</strain>
    </source>
</reference>
<dbReference type="Proteomes" id="UP000176101">
    <property type="component" value="Unassembled WGS sequence"/>
</dbReference>
<dbReference type="Pfam" id="PF00480">
    <property type="entry name" value="ROK"/>
    <property type="match status" value="1"/>
</dbReference>
<dbReference type="PATRIC" id="fig|1075402.3.peg.1925"/>
<dbReference type="PANTHER" id="PTHR18964">
    <property type="entry name" value="ROK (REPRESSOR, ORF, KINASE) FAMILY"/>
    <property type="match status" value="1"/>
</dbReference>
<dbReference type="GO" id="GO:0003700">
    <property type="term" value="F:DNA-binding transcription factor activity"/>
    <property type="evidence" value="ECO:0007669"/>
    <property type="project" value="InterPro"/>
</dbReference>
<comment type="similarity">
    <text evidence="1">Belongs to the ROK (NagC/XylR) family.</text>
</comment>
<feature type="compositionally biased region" description="Low complexity" evidence="2">
    <location>
        <begin position="107"/>
        <end position="122"/>
    </location>
</feature>
<dbReference type="CDD" id="cd00090">
    <property type="entry name" value="HTH_ARSR"/>
    <property type="match status" value="1"/>
</dbReference>